<name>A0AAD3TCM7_NEPGR</name>
<sequence length="1409" mass="154358">MAKQRIAAATTATAAGGERMEPQAVFIDTSLDTHLALIVADADTVFNLKQQIVSEHPKCFPNVGEIEIHALKVKRKGYYYHLSDSMLVKSAFVGVGKNWFLFANVSSQGGPVDYRDDIPSDDPSKMLAIVVPSSSPPLSANQLEHPKSVDNQFSEGDLEMEVNNNTGNNSNRSLSSNKKSSCPEILEKIDLSGVKEGAVGVHSKEGYSGTAFAWKKKGREKKGKFEPLSERTLIENAAFSANPSRKDIKSDSSLSQLGSTHNVEPQPVHDKQLGEGDTNLGISNHLEIEGAHNDGDHRESTDCDSQKRSRPESPQRSAPCSKGDEVSGSSTDLMNRINLQNYDPSKETTQAKFTKKKTRRKRKDAAVAQQSKRKDEEVTDHVLEDNDDPIHVSKAISQPEAVVAETFSGSVGRHIPCDANIGARFVLNDLEKREQLDTSSESDLRIPGRHHLQGGTNDGGIIVVDERSNDIIGDKRSNNPLGEVLQSYPAAKRRLRIKNKNAMEVPLEEKKHLSYSSNKEVADPETTNAKDGFEAMDMQKNELVISDSLLAKSPENAGSLRSIKGTGKMKRKKKASGSDNLVSGQKILVEKIVENVDENVGKNFVKDSSVQAYTTIVHGSTFSRLLAAPLEESSSSPAKEVEDRNEVPGTLEGTDSCVADVRNIESEPCTFGPAPLSGGKRAKKRKKCGDDATIRSHPSPPIEGQCDLNEVVTLPGSENVVDEGHYNDLVEPNEMGPTEEKTALSEFNDSRMTMPECGLLTLDKRDMKEEIPSGKKKTTKKTKNFLAEKQDIAGMERVTHVATHLPIDRLDKDCNKEISSNVVDKEGQIMLTEKTEHSNLKTASRPYHAISGEGDDVRLNEEEHVSLTQMEKPEENEEKKSEKHKKKTKKKQTLKASVSLHGLDGEADDTRQNEVEPLKLTQTEKPEENTEKEGEKHATKTTKKQILTATIPVDGVGEKTYYLSQNEVEPLPLTQTEKPEENVEKKSEKKKKITKKQTISAKKLSDSPQKEQDSSTKGVTSIGGKMREMDACKTTNKTKSLKESSVNQSMKAKFAGVMESESSHLQQIPESFAPLPSLLNAHEANFQERSPMAKADGISAPATVINDAKQQGGLKGDRHHINHECAVDQRQKRIAPTEVPVNLAEMKSSDRKWEGSENLNQLSLMDMPSNAQNLTKSNRSRGSKRTSQGGFHDEYMPLSRTEDANVSAELIEAQSTEVDATHIAPNKNNYSRGNGVKHANTKERNQVSGASSANMYSSDRRVHSGNKDKQQQLKSDHYHVSFRKPSNGNLGETENHLPQKKTLLATSGALFQGASTASSEEESGAAYSDSGTRTPSGGFSSSDYSEGSSKAGGKNIMSSQPSSQGGLTMESILRSSRRYKKAKLVASQSQLEDTESPPDNFVPDSQTIP</sequence>
<feature type="compositionally biased region" description="Basic residues" evidence="1">
    <location>
        <begin position="882"/>
        <end position="893"/>
    </location>
</feature>
<reference evidence="2" key="1">
    <citation type="submission" date="2023-05" db="EMBL/GenBank/DDBJ databases">
        <title>Nepenthes gracilis genome sequencing.</title>
        <authorList>
            <person name="Fukushima K."/>
        </authorList>
    </citation>
    <scope>NUCLEOTIDE SEQUENCE</scope>
    <source>
        <strain evidence="2">SING2019-196</strain>
    </source>
</reference>
<feature type="region of interest" description="Disordered" evidence="1">
    <location>
        <begin position="160"/>
        <end position="179"/>
    </location>
</feature>
<feature type="compositionally biased region" description="Basic residues" evidence="1">
    <location>
        <begin position="353"/>
        <end position="363"/>
    </location>
</feature>
<feature type="compositionally biased region" description="Polar residues" evidence="1">
    <location>
        <begin position="1356"/>
        <end position="1366"/>
    </location>
</feature>
<feature type="compositionally biased region" description="Polar residues" evidence="1">
    <location>
        <begin position="327"/>
        <end position="343"/>
    </location>
</feature>
<feature type="region of interest" description="Disordered" evidence="1">
    <location>
        <begin position="1090"/>
        <end position="1198"/>
    </location>
</feature>
<feature type="compositionally biased region" description="Basic and acidic residues" evidence="1">
    <location>
        <begin position="286"/>
        <end position="313"/>
    </location>
</feature>
<gene>
    <name evidence="2" type="ORF">Nepgr_027930</name>
</gene>
<feature type="compositionally biased region" description="Polar residues" evidence="1">
    <location>
        <begin position="1157"/>
        <end position="1177"/>
    </location>
</feature>
<feature type="compositionally biased region" description="Basic and acidic residues" evidence="1">
    <location>
        <begin position="1003"/>
        <end position="1014"/>
    </location>
</feature>
<dbReference type="EMBL" id="BSYO01000030">
    <property type="protein sequence ID" value="GMH26087.1"/>
    <property type="molecule type" value="Genomic_DNA"/>
</dbReference>
<feature type="region of interest" description="Disordered" evidence="1">
    <location>
        <begin position="966"/>
        <end position="1046"/>
    </location>
</feature>
<feature type="region of interest" description="Disordered" evidence="1">
    <location>
        <begin position="672"/>
        <end position="704"/>
    </location>
</feature>
<feature type="compositionally biased region" description="Basic and acidic residues" evidence="1">
    <location>
        <begin position="1258"/>
        <end position="1276"/>
    </location>
</feature>
<feature type="region of interest" description="Disordered" evidence="1">
    <location>
        <begin position="1312"/>
        <end position="1409"/>
    </location>
</feature>
<feature type="region of interest" description="Disordered" evidence="1">
    <location>
        <begin position="1216"/>
        <end position="1276"/>
    </location>
</feature>
<feature type="compositionally biased region" description="Low complexity" evidence="1">
    <location>
        <begin position="163"/>
        <end position="179"/>
    </location>
</feature>
<feature type="compositionally biased region" description="Low complexity" evidence="1">
    <location>
        <begin position="1313"/>
        <end position="1352"/>
    </location>
</feature>
<feature type="compositionally biased region" description="Basic and acidic residues" evidence="1">
    <location>
        <begin position="977"/>
        <end position="987"/>
    </location>
</feature>
<keyword evidence="3" id="KW-1185">Reference proteome</keyword>
<feature type="region of interest" description="Disordered" evidence="1">
    <location>
        <begin position="834"/>
        <end position="946"/>
    </location>
</feature>
<feature type="compositionally biased region" description="Basic and acidic residues" evidence="1">
    <location>
        <begin position="908"/>
        <end position="938"/>
    </location>
</feature>
<protein>
    <submittedName>
        <fullName evidence="2">Uncharacterized protein</fullName>
    </submittedName>
</protein>
<accession>A0AAD3TCM7</accession>
<feature type="region of interest" description="Disordered" evidence="1">
    <location>
        <begin position="242"/>
        <end position="380"/>
    </location>
</feature>
<comment type="caution">
    <text evidence="2">The sequence shown here is derived from an EMBL/GenBank/DDBJ whole genome shotgun (WGS) entry which is preliminary data.</text>
</comment>
<evidence type="ECO:0000256" key="1">
    <source>
        <dbReference type="SAM" id="MobiDB-lite"/>
    </source>
</evidence>
<feature type="compositionally biased region" description="Polar residues" evidence="1">
    <location>
        <begin position="1246"/>
        <end position="1257"/>
    </location>
</feature>
<feature type="compositionally biased region" description="Basic and acidic residues" evidence="1">
    <location>
        <begin position="1122"/>
        <end position="1131"/>
    </location>
</feature>
<organism evidence="2 3">
    <name type="scientific">Nepenthes gracilis</name>
    <name type="common">Slender pitcher plant</name>
    <dbReference type="NCBI Taxonomy" id="150966"/>
    <lineage>
        <taxon>Eukaryota</taxon>
        <taxon>Viridiplantae</taxon>
        <taxon>Streptophyta</taxon>
        <taxon>Embryophyta</taxon>
        <taxon>Tracheophyta</taxon>
        <taxon>Spermatophyta</taxon>
        <taxon>Magnoliopsida</taxon>
        <taxon>eudicotyledons</taxon>
        <taxon>Gunneridae</taxon>
        <taxon>Pentapetalae</taxon>
        <taxon>Caryophyllales</taxon>
        <taxon>Nepenthaceae</taxon>
        <taxon>Nepenthes</taxon>
    </lineage>
</organism>
<feature type="compositionally biased region" description="Polar residues" evidence="1">
    <location>
        <begin position="1033"/>
        <end position="1046"/>
    </location>
</feature>
<feature type="compositionally biased region" description="Polar residues" evidence="1">
    <location>
        <begin position="251"/>
        <end position="263"/>
    </location>
</feature>
<proteinExistence type="predicted"/>
<feature type="region of interest" description="Disordered" evidence="1">
    <location>
        <begin position="438"/>
        <end position="460"/>
    </location>
</feature>
<dbReference type="Proteomes" id="UP001279734">
    <property type="component" value="Unassembled WGS sequence"/>
</dbReference>
<feature type="region of interest" description="Disordered" evidence="1">
    <location>
        <begin position="631"/>
        <end position="654"/>
    </location>
</feature>
<feature type="compositionally biased region" description="Basic and acidic residues" evidence="1">
    <location>
        <begin position="855"/>
        <end position="881"/>
    </location>
</feature>
<evidence type="ECO:0000313" key="3">
    <source>
        <dbReference type="Proteomes" id="UP001279734"/>
    </source>
</evidence>
<evidence type="ECO:0000313" key="2">
    <source>
        <dbReference type="EMBL" id="GMH26087.1"/>
    </source>
</evidence>
<feature type="region of interest" description="Disordered" evidence="1">
    <location>
        <begin position="556"/>
        <end position="580"/>
    </location>
</feature>